<dbReference type="Gene3D" id="3.40.47.10">
    <property type="match status" value="2"/>
</dbReference>
<dbReference type="InterPro" id="IPR013747">
    <property type="entry name" value="ACP_syn_III_C"/>
</dbReference>
<evidence type="ECO:0000313" key="5">
    <source>
        <dbReference type="EMBL" id="GHO93159.1"/>
    </source>
</evidence>
<reference evidence="5" key="1">
    <citation type="submission" date="2020-10" db="EMBL/GenBank/DDBJ databases">
        <title>Taxonomic study of unclassified bacteria belonging to the class Ktedonobacteria.</title>
        <authorList>
            <person name="Yabe S."/>
            <person name="Wang C.M."/>
            <person name="Zheng Y."/>
            <person name="Sakai Y."/>
            <person name="Cavaletti L."/>
            <person name="Monciardini P."/>
            <person name="Donadio S."/>
        </authorList>
    </citation>
    <scope>NUCLEOTIDE SEQUENCE</scope>
    <source>
        <strain evidence="5">ID150040</strain>
    </source>
</reference>
<evidence type="ECO:0000259" key="4">
    <source>
        <dbReference type="Pfam" id="PF08545"/>
    </source>
</evidence>
<evidence type="ECO:0000259" key="3">
    <source>
        <dbReference type="Pfam" id="PF08541"/>
    </source>
</evidence>
<dbReference type="PANTHER" id="PTHR34069">
    <property type="entry name" value="3-OXOACYL-[ACYL-CARRIER-PROTEIN] SYNTHASE 3"/>
    <property type="match status" value="1"/>
</dbReference>
<dbReference type="Proteomes" id="UP000597444">
    <property type="component" value="Unassembled WGS sequence"/>
</dbReference>
<dbReference type="InterPro" id="IPR013751">
    <property type="entry name" value="ACP_syn_III_N"/>
</dbReference>
<dbReference type="GO" id="GO:0044550">
    <property type="term" value="P:secondary metabolite biosynthetic process"/>
    <property type="evidence" value="ECO:0007669"/>
    <property type="project" value="TreeGrafter"/>
</dbReference>
<dbReference type="AlphaFoldDB" id="A0A8J3MZJ1"/>
<evidence type="ECO:0000313" key="6">
    <source>
        <dbReference type="Proteomes" id="UP000597444"/>
    </source>
</evidence>
<comment type="caution">
    <text evidence="5">The sequence shown here is derived from an EMBL/GenBank/DDBJ whole genome shotgun (WGS) entry which is preliminary data.</text>
</comment>
<keyword evidence="1" id="KW-0808">Transferase</keyword>
<accession>A0A8J3MZJ1</accession>
<feature type="domain" description="Beta-ketoacyl-[acyl-carrier-protein] synthase III C-terminal" evidence="3">
    <location>
        <begin position="309"/>
        <end position="405"/>
    </location>
</feature>
<dbReference type="SUPFAM" id="SSF53901">
    <property type="entry name" value="Thiolase-like"/>
    <property type="match status" value="1"/>
</dbReference>
<dbReference type="EMBL" id="BNJK01000001">
    <property type="protein sequence ID" value="GHO93159.1"/>
    <property type="molecule type" value="Genomic_DNA"/>
</dbReference>
<dbReference type="GO" id="GO:0006633">
    <property type="term" value="P:fatty acid biosynthetic process"/>
    <property type="evidence" value="ECO:0007669"/>
    <property type="project" value="InterPro"/>
</dbReference>
<dbReference type="Pfam" id="PF08541">
    <property type="entry name" value="ACP_syn_III_C"/>
    <property type="match status" value="1"/>
</dbReference>
<keyword evidence="2" id="KW-0012">Acyltransferase</keyword>
<dbReference type="Pfam" id="PF08545">
    <property type="entry name" value="ACP_syn_III"/>
    <property type="match status" value="1"/>
</dbReference>
<dbReference type="RefSeq" id="WP_220203958.1">
    <property type="nucleotide sequence ID" value="NZ_BNJK01000001.1"/>
</dbReference>
<keyword evidence="6" id="KW-1185">Reference proteome</keyword>
<evidence type="ECO:0000256" key="2">
    <source>
        <dbReference type="ARBA" id="ARBA00023315"/>
    </source>
</evidence>
<gene>
    <name evidence="5" type="ORF">KSF_032070</name>
</gene>
<dbReference type="GO" id="GO:0004315">
    <property type="term" value="F:3-oxoacyl-[acyl-carrier-protein] synthase activity"/>
    <property type="evidence" value="ECO:0007669"/>
    <property type="project" value="InterPro"/>
</dbReference>
<organism evidence="5 6">
    <name type="scientific">Reticulibacter mediterranei</name>
    <dbReference type="NCBI Taxonomy" id="2778369"/>
    <lineage>
        <taxon>Bacteria</taxon>
        <taxon>Bacillati</taxon>
        <taxon>Chloroflexota</taxon>
        <taxon>Ktedonobacteria</taxon>
        <taxon>Ktedonobacterales</taxon>
        <taxon>Reticulibacteraceae</taxon>
        <taxon>Reticulibacter</taxon>
    </lineage>
</organism>
<protein>
    <submittedName>
        <fullName evidence="5">3-oxoacyl-ACP synthase III</fullName>
    </submittedName>
</protein>
<dbReference type="InterPro" id="IPR016039">
    <property type="entry name" value="Thiolase-like"/>
</dbReference>
<proteinExistence type="predicted"/>
<evidence type="ECO:0000256" key="1">
    <source>
        <dbReference type="ARBA" id="ARBA00022679"/>
    </source>
</evidence>
<name>A0A8J3MZJ1_9CHLR</name>
<sequence>MALTTTGLWPQYTYIVPDIYTKAKMRLVGLGMYAPRGLITNDFFAAISTSLGSSRSAKDLERATGLETRRVRASTLNLCRQIAGADAPGLIDDPEAPAEESLVDMAVIAAQRALASAGRDASEIDTILAASSSDNEAFPTIAGLVQLRLGCRPVRASTLKGACACDTEIFQMAAEVLAASTARLVLIIAAESLLANATHLLDWKTSSLFGEGASAFLLERSDSEEDETYIINGYDARHAAILCYQTPLRTEAAAMAAIDHEILHMYQKGKMEEVNRLLAQYMVGYMSMNGKRVYREAPRAMAECVDVLCRHAQLDPDDLTHIIAHQANSRILQRVGEVLISEYQWPESTSTKIADHFRYYGNLSNASIGMALVESLRKGNLHEGEWMALPAAGGGMHYGAWLLRYHGLKHVEEAIRDA</sequence>
<feature type="domain" description="Beta-ketoacyl-[acyl-carrier-protein] synthase III N-terminal" evidence="4">
    <location>
        <begin position="160"/>
        <end position="225"/>
    </location>
</feature>
<dbReference type="PANTHER" id="PTHR34069:SF2">
    <property type="entry name" value="BETA-KETOACYL-[ACYL-CARRIER-PROTEIN] SYNTHASE III"/>
    <property type="match status" value="1"/>
</dbReference>